<evidence type="ECO:0000313" key="1">
    <source>
        <dbReference type="EMBL" id="KAI0089390.1"/>
    </source>
</evidence>
<organism evidence="1 2">
    <name type="scientific">Irpex rosettiformis</name>
    <dbReference type="NCBI Taxonomy" id="378272"/>
    <lineage>
        <taxon>Eukaryota</taxon>
        <taxon>Fungi</taxon>
        <taxon>Dikarya</taxon>
        <taxon>Basidiomycota</taxon>
        <taxon>Agaricomycotina</taxon>
        <taxon>Agaricomycetes</taxon>
        <taxon>Polyporales</taxon>
        <taxon>Irpicaceae</taxon>
        <taxon>Irpex</taxon>
    </lineage>
</organism>
<dbReference type="Proteomes" id="UP001055072">
    <property type="component" value="Unassembled WGS sequence"/>
</dbReference>
<dbReference type="EMBL" id="MU274910">
    <property type="protein sequence ID" value="KAI0089390.1"/>
    <property type="molecule type" value="Genomic_DNA"/>
</dbReference>
<reference evidence="1" key="1">
    <citation type="journal article" date="2021" name="Environ. Microbiol.">
        <title>Gene family expansions and transcriptome signatures uncover fungal adaptations to wood decay.</title>
        <authorList>
            <person name="Hage H."/>
            <person name="Miyauchi S."/>
            <person name="Viragh M."/>
            <person name="Drula E."/>
            <person name="Min B."/>
            <person name="Chaduli D."/>
            <person name="Navarro D."/>
            <person name="Favel A."/>
            <person name="Norest M."/>
            <person name="Lesage-Meessen L."/>
            <person name="Balint B."/>
            <person name="Merenyi Z."/>
            <person name="de Eugenio L."/>
            <person name="Morin E."/>
            <person name="Martinez A.T."/>
            <person name="Baldrian P."/>
            <person name="Stursova M."/>
            <person name="Martinez M.J."/>
            <person name="Novotny C."/>
            <person name="Magnuson J.K."/>
            <person name="Spatafora J.W."/>
            <person name="Maurice S."/>
            <person name="Pangilinan J."/>
            <person name="Andreopoulos W."/>
            <person name="LaButti K."/>
            <person name="Hundley H."/>
            <person name="Na H."/>
            <person name="Kuo A."/>
            <person name="Barry K."/>
            <person name="Lipzen A."/>
            <person name="Henrissat B."/>
            <person name="Riley R."/>
            <person name="Ahrendt S."/>
            <person name="Nagy L.G."/>
            <person name="Grigoriev I.V."/>
            <person name="Martin F."/>
            <person name="Rosso M.N."/>
        </authorList>
    </citation>
    <scope>NUCLEOTIDE SEQUENCE</scope>
    <source>
        <strain evidence="1">CBS 384.51</strain>
    </source>
</reference>
<sequence>MSNPKFWLKMFDTSLRQSGWRNDAVRKDPYAPKTVQLEAANNEYRQAVHSFLLDSLALRSLDAAEVDLVQPVEMSLGLVKGQRQQVNDTDWNDGQSHNLHWILLERHTLKILDRLSRLAFPFRHLPQALPLPPLFQRHRSRPSLIIVYCLEVSSEVSTKSATLFTSI</sequence>
<comment type="caution">
    <text evidence="1">The sequence shown here is derived from an EMBL/GenBank/DDBJ whole genome shotgun (WGS) entry which is preliminary data.</text>
</comment>
<gene>
    <name evidence="1" type="ORF">BDY19DRAFT_942186</name>
</gene>
<proteinExistence type="predicted"/>
<feature type="non-terminal residue" evidence="1">
    <location>
        <position position="167"/>
    </location>
</feature>
<evidence type="ECO:0000313" key="2">
    <source>
        <dbReference type="Proteomes" id="UP001055072"/>
    </source>
</evidence>
<name>A0ACB8U574_9APHY</name>
<keyword evidence="2" id="KW-1185">Reference proteome</keyword>
<protein>
    <submittedName>
        <fullName evidence="1">Uncharacterized protein</fullName>
    </submittedName>
</protein>
<accession>A0ACB8U574</accession>